<proteinExistence type="predicted"/>
<protein>
    <submittedName>
        <fullName evidence="1">ORF-55</fullName>
    </submittedName>
</protein>
<reference evidence="1" key="1">
    <citation type="journal article" date="1989" name="Eur. J. Biochem.">
        <title>Sequence analysis of the peptide-elongation factor EF-2 gene, downstream from those of ribosomal proteins H-S12 and H-S7, from the archaebacterial extreme halophile, Halobacterium halobium.</title>
        <authorList>
            <person name="Itoh T."/>
        </authorList>
    </citation>
    <scope>NUCLEOTIDE SEQUENCE</scope>
    <source>
        <strain evidence="1">S9</strain>
    </source>
</reference>
<evidence type="ECO:0000313" key="1">
    <source>
        <dbReference type="EMBL" id="CAA35028.1"/>
    </source>
</evidence>
<dbReference type="PIR" id="S07086">
    <property type="entry name" value="S07086"/>
</dbReference>
<organism evidence="1">
    <name type="scientific">Halobacterium salinarum</name>
    <name type="common">Halobacterium halobium</name>
    <dbReference type="NCBI Taxonomy" id="2242"/>
    <lineage>
        <taxon>Archaea</taxon>
        <taxon>Methanobacteriati</taxon>
        <taxon>Methanobacteriota</taxon>
        <taxon>Stenosarchaea group</taxon>
        <taxon>Halobacteria</taxon>
        <taxon>Halobacteriales</taxon>
        <taxon>Halobacteriaceae</taxon>
        <taxon>Halobacterium</taxon>
    </lineage>
</organism>
<sequence length="55" mass="5779">MASWRSRSASANAALTAVIEGSAPAVSRWPACWRSAGWSAMAAASSVCRWGRPRA</sequence>
<dbReference type="EMBL" id="X17148">
    <property type="protein sequence ID" value="CAA35028.1"/>
    <property type="molecule type" value="Genomic_DNA"/>
</dbReference>
<dbReference type="AlphaFoldDB" id="Q47974"/>
<name>Q47974_HALSI</name>
<accession>Q47974</accession>